<evidence type="ECO:0000259" key="1">
    <source>
        <dbReference type="PROSITE" id="PS51494"/>
    </source>
</evidence>
<keyword evidence="2" id="KW-0378">Hydrolase</keyword>
<dbReference type="PROSITE" id="PS51494">
    <property type="entry name" value="SPOIVB"/>
    <property type="match status" value="1"/>
</dbReference>
<dbReference type="GO" id="GO:0016787">
    <property type="term" value="F:hydrolase activity"/>
    <property type="evidence" value="ECO:0007669"/>
    <property type="project" value="UniProtKB-KW"/>
</dbReference>
<reference evidence="2" key="2">
    <citation type="submission" date="2021-04" db="EMBL/GenBank/DDBJ databases">
        <authorList>
            <person name="Gilroy R."/>
        </authorList>
    </citation>
    <scope>NUCLEOTIDE SEQUENCE</scope>
    <source>
        <strain evidence="2">ChiGjej6B6-1540</strain>
    </source>
</reference>
<gene>
    <name evidence="2" type="primary">spoIVB</name>
    <name evidence="2" type="ORF">H9868_00760</name>
</gene>
<reference evidence="2" key="1">
    <citation type="journal article" date="2021" name="PeerJ">
        <title>Extensive microbial diversity within the chicken gut microbiome revealed by metagenomics and culture.</title>
        <authorList>
            <person name="Gilroy R."/>
            <person name="Ravi A."/>
            <person name="Getino M."/>
            <person name="Pursley I."/>
            <person name="Horton D.L."/>
            <person name="Alikhan N.F."/>
            <person name="Baker D."/>
            <person name="Gharbi K."/>
            <person name="Hall N."/>
            <person name="Watson M."/>
            <person name="Adriaenssens E.M."/>
            <person name="Foster-Nyarko E."/>
            <person name="Jarju S."/>
            <person name="Secka A."/>
            <person name="Antonio M."/>
            <person name="Oren A."/>
            <person name="Chaudhuri R.R."/>
            <person name="La Ragione R."/>
            <person name="Hildebrand F."/>
            <person name="Pallen M.J."/>
        </authorList>
    </citation>
    <scope>NUCLEOTIDE SEQUENCE</scope>
    <source>
        <strain evidence="2">ChiGjej6B6-1540</strain>
    </source>
</reference>
<accession>A0A9D1RT19</accession>
<dbReference type="EC" id="3.4.21.116" evidence="2"/>
<feature type="non-terminal residue" evidence="2">
    <location>
        <position position="328"/>
    </location>
</feature>
<dbReference type="SUPFAM" id="SSF50156">
    <property type="entry name" value="PDZ domain-like"/>
    <property type="match status" value="1"/>
</dbReference>
<dbReference type="InterPro" id="IPR036034">
    <property type="entry name" value="PDZ_sf"/>
</dbReference>
<dbReference type="EMBL" id="DXGA01000018">
    <property type="protein sequence ID" value="HIW93050.1"/>
    <property type="molecule type" value="Genomic_DNA"/>
</dbReference>
<name>A0A9D1RT19_9FIRM</name>
<evidence type="ECO:0000313" key="2">
    <source>
        <dbReference type="EMBL" id="HIW93050.1"/>
    </source>
</evidence>
<dbReference type="Pfam" id="PF17820">
    <property type="entry name" value="PDZ_6"/>
    <property type="match status" value="1"/>
</dbReference>
<evidence type="ECO:0000313" key="3">
    <source>
        <dbReference type="Proteomes" id="UP000824192"/>
    </source>
</evidence>
<organism evidence="2 3">
    <name type="scientific">Candidatus Flavonifractor merdipullorum</name>
    <dbReference type="NCBI Taxonomy" id="2838590"/>
    <lineage>
        <taxon>Bacteria</taxon>
        <taxon>Bacillati</taxon>
        <taxon>Bacillota</taxon>
        <taxon>Clostridia</taxon>
        <taxon>Eubacteriales</taxon>
        <taxon>Oscillospiraceae</taxon>
        <taxon>Flavonifractor</taxon>
    </lineage>
</organism>
<dbReference type="Gene3D" id="2.30.42.10">
    <property type="match status" value="1"/>
</dbReference>
<dbReference type="InterPro" id="IPR008763">
    <property type="entry name" value="Peptidase_S55"/>
</dbReference>
<sequence length="328" mass="34457">MQEECKKHPWVHTVLRVFVLAVVLGVALQGPLTASAASSSVKTVVPLGRAVGIKLFSDGVMVVGLSEVSTDTGSQAPARDCGLQEGDIITHINSTEVDTVEEVQTILQDLEGEAMSIRAVRGEEQVQMTAHAVQCSSDGAYKLGAWIRDSMAGIGTLTFYDPDTHTFGALGHGVSDVDTAQLMPLQSGSIMYATVSGVQKGAVGAPGQLQGAFQVERDLGELWANTAQGIFGTLSDGTLAEGKALEVAQRSQVQVGEAEILSNIAGDQVEAYTVEITHVYPDTEGDDRELMLKVTDPRLLDTTGGIVQGMSGSPIIQNGRIVGAVTHV</sequence>
<dbReference type="Pfam" id="PF05580">
    <property type="entry name" value="Peptidase_S55"/>
    <property type="match status" value="1"/>
</dbReference>
<dbReference type="InterPro" id="IPR014219">
    <property type="entry name" value="SpoIVB"/>
</dbReference>
<dbReference type="Proteomes" id="UP000824192">
    <property type="component" value="Unassembled WGS sequence"/>
</dbReference>
<protein>
    <submittedName>
        <fullName evidence="2">SpoIVB peptidase</fullName>
        <ecNumber evidence="2">3.4.21.116</ecNumber>
    </submittedName>
</protein>
<dbReference type="InterPro" id="IPR041489">
    <property type="entry name" value="PDZ_6"/>
</dbReference>
<dbReference type="NCBIfam" id="TIGR02860">
    <property type="entry name" value="spore_IV_B"/>
    <property type="match status" value="1"/>
</dbReference>
<dbReference type="AlphaFoldDB" id="A0A9D1RT19"/>
<feature type="domain" description="Peptidase S55" evidence="1">
    <location>
        <begin position="124"/>
        <end position="328"/>
    </location>
</feature>
<comment type="caution">
    <text evidence="2">The sequence shown here is derived from an EMBL/GenBank/DDBJ whole genome shotgun (WGS) entry which is preliminary data.</text>
</comment>
<proteinExistence type="predicted"/>